<gene>
    <name evidence="1" type="ORF">P5673_000658</name>
</gene>
<sequence length="59" mass="6590">MNLNLLKALGTLARLSTFSPPTGHFSRRVPSSEVKFSYSRSRYLIRADQFAPAPPLDPL</sequence>
<name>A0AAD9R7H4_ACRCE</name>
<evidence type="ECO:0000313" key="2">
    <source>
        <dbReference type="Proteomes" id="UP001249851"/>
    </source>
</evidence>
<organism evidence="1 2">
    <name type="scientific">Acropora cervicornis</name>
    <name type="common">Staghorn coral</name>
    <dbReference type="NCBI Taxonomy" id="6130"/>
    <lineage>
        <taxon>Eukaryota</taxon>
        <taxon>Metazoa</taxon>
        <taxon>Cnidaria</taxon>
        <taxon>Anthozoa</taxon>
        <taxon>Hexacorallia</taxon>
        <taxon>Scleractinia</taxon>
        <taxon>Astrocoeniina</taxon>
        <taxon>Acroporidae</taxon>
        <taxon>Acropora</taxon>
    </lineage>
</organism>
<dbReference type="Proteomes" id="UP001249851">
    <property type="component" value="Unassembled WGS sequence"/>
</dbReference>
<keyword evidence="2" id="KW-1185">Reference proteome</keyword>
<proteinExistence type="predicted"/>
<dbReference type="AlphaFoldDB" id="A0AAD9R7H4"/>
<evidence type="ECO:0000313" key="1">
    <source>
        <dbReference type="EMBL" id="KAK2574484.1"/>
    </source>
</evidence>
<reference evidence="1" key="2">
    <citation type="journal article" date="2023" name="Science">
        <title>Genomic signatures of disease resistance in endangered staghorn corals.</title>
        <authorList>
            <person name="Vollmer S.V."/>
            <person name="Selwyn J.D."/>
            <person name="Despard B.A."/>
            <person name="Roesel C.L."/>
        </authorList>
    </citation>
    <scope>NUCLEOTIDE SEQUENCE</scope>
    <source>
        <strain evidence="1">K2</strain>
    </source>
</reference>
<reference evidence="1" key="1">
    <citation type="journal article" date="2023" name="G3 (Bethesda)">
        <title>Whole genome assembly and annotation of the endangered Caribbean coral Acropora cervicornis.</title>
        <authorList>
            <person name="Selwyn J.D."/>
            <person name="Vollmer S.V."/>
        </authorList>
    </citation>
    <scope>NUCLEOTIDE SEQUENCE</scope>
    <source>
        <strain evidence="1">K2</strain>
    </source>
</reference>
<dbReference type="EMBL" id="JARQWQ010000001">
    <property type="protein sequence ID" value="KAK2574484.1"/>
    <property type="molecule type" value="Genomic_DNA"/>
</dbReference>
<protein>
    <submittedName>
        <fullName evidence="1">Uncharacterized protein</fullName>
    </submittedName>
</protein>
<comment type="caution">
    <text evidence="1">The sequence shown here is derived from an EMBL/GenBank/DDBJ whole genome shotgun (WGS) entry which is preliminary data.</text>
</comment>
<accession>A0AAD9R7H4</accession>